<dbReference type="GO" id="GO:0005829">
    <property type="term" value="C:cytosol"/>
    <property type="evidence" value="ECO:0007669"/>
    <property type="project" value="TreeGrafter"/>
</dbReference>
<dbReference type="InterPro" id="IPR001360">
    <property type="entry name" value="Glyco_hydro_1"/>
</dbReference>
<reference evidence="5 6" key="1">
    <citation type="submission" date="2020-03" db="EMBL/GenBank/DDBJ databases">
        <title>Whole genome shotgun sequence of Phytohabitans rumicis NBRC 108638.</title>
        <authorList>
            <person name="Komaki H."/>
            <person name="Tamura T."/>
        </authorList>
    </citation>
    <scope>NUCLEOTIDE SEQUENCE [LARGE SCALE GENOMIC DNA]</scope>
    <source>
        <strain evidence="5 6">NBRC 108638</strain>
    </source>
</reference>
<dbReference type="EMBL" id="BLPG01000001">
    <property type="protein sequence ID" value="GFJ93816.1"/>
    <property type="molecule type" value="Genomic_DNA"/>
</dbReference>
<evidence type="ECO:0000256" key="2">
    <source>
        <dbReference type="ARBA" id="ARBA00022801"/>
    </source>
</evidence>
<dbReference type="Proteomes" id="UP000482960">
    <property type="component" value="Unassembled WGS sequence"/>
</dbReference>
<accession>A0A6V8LI51</accession>
<proteinExistence type="inferred from homology"/>
<dbReference type="AlphaFoldDB" id="A0A6V8LI51"/>
<dbReference type="Gene3D" id="3.20.20.80">
    <property type="entry name" value="Glycosidases"/>
    <property type="match status" value="1"/>
</dbReference>
<name>A0A6V8LI51_9ACTN</name>
<reference evidence="5 6" key="2">
    <citation type="submission" date="2020-03" db="EMBL/GenBank/DDBJ databases">
        <authorList>
            <person name="Ichikawa N."/>
            <person name="Kimura A."/>
            <person name="Kitahashi Y."/>
            <person name="Uohara A."/>
        </authorList>
    </citation>
    <scope>NUCLEOTIDE SEQUENCE [LARGE SCALE GENOMIC DNA]</scope>
    <source>
        <strain evidence="5 6">NBRC 108638</strain>
    </source>
</reference>
<dbReference type="SUPFAM" id="SSF51445">
    <property type="entry name" value="(Trans)glycosidases"/>
    <property type="match status" value="1"/>
</dbReference>
<gene>
    <name evidence="5" type="ORF">Prum_074580</name>
</gene>
<dbReference type="PANTHER" id="PTHR10353:SF36">
    <property type="entry name" value="LP05116P"/>
    <property type="match status" value="1"/>
</dbReference>
<comment type="similarity">
    <text evidence="1 4">Belongs to the glycosyl hydrolase 1 family.</text>
</comment>
<dbReference type="InterPro" id="IPR033132">
    <property type="entry name" value="GH_1_N_CS"/>
</dbReference>
<keyword evidence="6" id="KW-1185">Reference proteome</keyword>
<dbReference type="PANTHER" id="PTHR10353">
    <property type="entry name" value="GLYCOSYL HYDROLASE"/>
    <property type="match status" value="1"/>
</dbReference>
<sequence>MSEFPADFLWGAATAAHQVEGGNVNNDWWDFEHAPGTAARESSGDGIDHFHRYAEDFALLASLGHNAHRLSLEWSRIEPAPGSSAVPRSRTTGAS</sequence>
<dbReference type="Pfam" id="PF00232">
    <property type="entry name" value="Glyco_hydro_1"/>
    <property type="match status" value="1"/>
</dbReference>
<evidence type="ECO:0000256" key="4">
    <source>
        <dbReference type="RuleBase" id="RU003690"/>
    </source>
</evidence>
<comment type="caution">
    <text evidence="5">The sequence shown here is derived from an EMBL/GenBank/DDBJ whole genome shotgun (WGS) entry which is preliminary data.</text>
</comment>
<evidence type="ECO:0000256" key="3">
    <source>
        <dbReference type="ARBA" id="ARBA00023295"/>
    </source>
</evidence>
<evidence type="ECO:0000256" key="1">
    <source>
        <dbReference type="ARBA" id="ARBA00010838"/>
    </source>
</evidence>
<dbReference type="PROSITE" id="PS00653">
    <property type="entry name" value="GLYCOSYL_HYDROL_F1_2"/>
    <property type="match status" value="1"/>
</dbReference>
<evidence type="ECO:0000313" key="6">
    <source>
        <dbReference type="Proteomes" id="UP000482960"/>
    </source>
</evidence>
<organism evidence="5 6">
    <name type="scientific">Phytohabitans rumicis</name>
    <dbReference type="NCBI Taxonomy" id="1076125"/>
    <lineage>
        <taxon>Bacteria</taxon>
        <taxon>Bacillati</taxon>
        <taxon>Actinomycetota</taxon>
        <taxon>Actinomycetes</taxon>
        <taxon>Micromonosporales</taxon>
        <taxon>Micromonosporaceae</taxon>
    </lineage>
</organism>
<evidence type="ECO:0000313" key="5">
    <source>
        <dbReference type="EMBL" id="GFJ93816.1"/>
    </source>
</evidence>
<protein>
    <submittedName>
        <fullName evidence="5">Uncharacterized protein</fullName>
    </submittedName>
</protein>
<dbReference type="InterPro" id="IPR017853">
    <property type="entry name" value="GH"/>
</dbReference>
<keyword evidence="3" id="KW-0326">Glycosidase</keyword>
<keyword evidence="2" id="KW-0378">Hydrolase</keyword>
<dbReference type="GO" id="GO:0008422">
    <property type="term" value="F:beta-glucosidase activity"/>
    <property type="evidence" value="ECO:0007669"/>
    <property type="project" value="TreeGrafter"/>
</dbReference>
<dbReference type="GO" id="GO:0016052">
    <property type="term" value="P:carbohydrate catabolic process"/>
    <property type="evidence" value="ECO:0007669"/>
    <property type="project" value="TreeGrafter"/>
</dbReference>